<dbReference type="Pfam" id="PF00085">
    <property type="entry name" value="Thioredoxin"/>
    <property type="match status" value="1"/>
</dbReference>
<dbReference type="AlphaFoldDB" id="A0A6C0JYD7"/>
<accession>A0A6C0JYD7</accession>
<dbReference type="InterPro" id="IPR013766">
    <property type="entry name" value="Thioredoxin_domain"/>
</dbReference>
<dbReference type="SUPFAM" id="SSF52833">
    <property type="entry name" value="Thioredoxin-like"/>
    <property type="match status" value="1"/>
</dbReference>
<dbReference type="InterPro" id="IPR036249">
    <property type="entry name" value="Thioredoxin-like_sf"/>
</dbReference>
<protein>
    <recommendedName>
        <fullName evidence="1">Thioredoxin domain-containing protein</fullName>
    </recommendedName>
</protein>
<feature type="domain" description="Thioredoxin" evidence="1">
    <location>
        <begin position="6"/>
        <end position="64"/>
    </location>
</feature>
<sequence length="93" mass="10476">MKVYVFSSKTCAPCKLLKPVIEDLKEEFSGFDWVDIDIHEDTSGIAQRIGVTIVPTVAVVWYNENGSVERVEKHSGTSPAPYYRILRMASRQA</sequence>
<dbReference type="EMBL" id="MN740746">
    <property type="protein sequence ID" value="QHU09836.1"/>
    <property type="molecule type" value="Genomic_DNA"/>
</dbReference>
<dbReference type="Gene3D" id="3.40.30.10">
    <property type="entry name" value="Glutaredoxin"/>
    <property type="match status" value="1"/>
</dbReference>
<proteinExistence type="predicted"/>
<dbReference type="CDD" id="cd02947">
    <property type="entry name" value="TRX_family"/>
    <property type="match status" value="1"/>
</dbReference>
<organism evidence="2">
    <name type="scientific">viral metagenome</name>
    <dbReference type="NCBI Taxonomy" id="1070528"/>
    <lineage>
        <taxon>unclassified sequences</taxon>
        <taxon>metagenomes</taxon>
        <taxon>organismal metagenomes</taxon>
    </lineage>
</organism>
<evidence type="ECO:0000313" key="2">
    <source>
        <dbReference type="EMBL" id="QHU09836.1"/>
    </source>
</evidence>
<reference evidence="2" key="1">
    <citation type="journal article" date="2020" name="Nature">
        <title>Giant virus diversity and host interactions through global metagenomics.</title>
        <authorList>
            <person name="Schulz F."/>
            <person name="Roux S."/>
            <person name="Paez-Espino D."/>
            <person name="Jungbluth S."/>
            <person name="Walsh D.A."/>
            <person name="Denef V.J."/>
            <person name="McMahon K.D."/>
            <person name="Konstantinidis K.T."/>
            <person name="Eloe-Fadrosh E.A."/>
            <person name="Kyrpides N.C."/>
            <person name="Woyke T."/>
        </authorList>
    </citation>
    <scope>NUCLEOTIDE SEQUENCE</scope>
    <source>
        <strain evidence="2">GVMAG-S-1101164-164</strain>
    </source>
</reference>
<evidence type="ECO:0000259" key="1">
    <source>
        <dbReference type="Pfam" id="PF00085"/>
    </source>
</evidence>
<name>A0A6C0JYD7_9ZZZZ</name>